<feature type="binding site" evidence="11 12">
    <location>
        <begin position="51"/>
        <end position="54"/>
    </location>
    <ligand>
        <name>FAD</name>
        <dbReference type="ChEBI" id="CHEBI:57692"/>
    </ligand>
</feature>
<feature type="binding site" evidence="11 13">
    <location>
        <position position="228"/>
    </location>
    <ligand>
        <name>[2Fe-2S] cluster</name>
        <dbReference type="ChEBI" id="CHEBI:190135"/>
    </ligand>
</feature>
<dbReference type="Gene3D" id="3.40.50.80">
    <property type="entry name" value="Nucleotide-binding domain of ferredoxin-NADP reductase (FNR) module"/>
    <property type="match status" value="1"/>
</dbReference>
<dbReference type="InterPro" id="IPR017938">
    <property type="entry name" value="Riboflavin_synthase-like_b-brl"/>
</dbReference>
<dbReference type="InterPro" id="IPR012165">
    <property type="entry name" value="Cyt_c3_hydrogenase_gsu"/>
</dbReference>
<comment type="cofactor">
    <cofactor evidence="11">
        <name>[2Fe-2S] cluster</name>
        <dbReference type="ChEBI" id="CHEBI:190135"/>
    </cofactor>
    <text evidence="11">Binds 1 [2Fe-2S] cluster per subunit.</text>
</comment>
<proteinExistence type="inferred from homology"/>
<evidence type="ECO:0000256" key="3">
    <source>
        <dbReference type="ARBA" id="ARBA00022630"/>
    </source>
</evidence>
<evidence type="ECO:0000256" key="4">
    <source>
        <dbReference type="ARBA" id="ARBA00022714"/>
    </source>
</evidence>
<gene>
    <name evidence="11" type="primary">pyrK</name>
    <name evidence="16" type="ORF">FAJ39_01165</name>
    <name evidence="15" type="ORF">FAJ39_03425</name>
</gene>
<dbReference type="PANTHER" id="PTHR43513">
    <property type="entry name" value="DIHYDROOROTATE DEHYDROGENASE B (NAD(+)), ELECTRON TRANSFER SUBUNIT"/>
    <property type="match status" value="1"/>
</dbReference>
<evidence type="ECO:0000256" key="1">
    <source>
        <dbReference type="ARBA" id="ARBA00006422"/>
    </source>
</evidence>
<evidence type="ECO:0000256" key="8">
    <source>
        <dbReference type="ARBA" id="ARBA00022982"/>
    </source>
</evidence>
<dbReference type="PANTHER" id="PTHR43513:SF3">
    <property type="entry name" value="DIHYDROOROTATE DEHYDROGENASE B (NAD(+)), ELECTRON TRANSFER SUBUNIT-RELATED"/>
    <property type="match status" value="1"/>
</dbReference>
<evidence type="ECO:0000256" key="10">
    <source>
        <dbReference type="ARBA" id="ARBA00023014"/>
    </source>
</evidence>
<dbReference type="EMBL" id="SSXO01000001">
    <property type="protein sequence ID" value="TII00966.1"/>
    <property type="molecule type" value="Genomic_DNA"/>
</dbReference>
<dbReference type="GO" id="GO:0044205">
    <property type="term" value="P:'de novo' UMP biosynthetic process"/>
    <property type="evidence" value="ECO:0007669"/>
    <property type="project" value="UniProtKB-UniRule"/>
</dbReference>
<name>A0A4T2GMG6_STRSU</name>
<evidence type="ECO:0000259" key="14">
    <source>
        <dbReference type="PROSITE" id="PS51384"/>
    </source>
</evidence>
<feature type="binding site" evidence="11 12">
    <location>
        <begin position="75"/>
        <end position="76"/>
    </location>
    <ligand>
        <name>FAD</name>
        <dbReference type="ChEBI" id="CHEBI:57692"/>
    </ligand>
</feature>
<feature type="binding site" evidence="11 12">
    <location>
        <begin position="68"/>
        <end position="70"/>
    </location>
    <ligand>
        <name>FAD</name>
        <dbReference type="ChEBI" id="CHEBI:57692"/>
    </ligand>
</feature>
<dbReference type="Proteomes" id="UP000305165">
    <property type="component" value="Unassembled WGS sequence"/>
</dbReference>
<evidence type="ECO:0000313" key="17">
    <source>
        <dbReference type="Proteomes" id="UP000305165"/>
    </source>
</evidence>
<dbReference type="InterPro" id="IPR023455">
    <property type="entry name" value="Dihydroorotate_DHASE_ETsu"/>
</dbReference>
<keyword evidence="2 11" id="KW-0813">Transport</keyword>
<evidence type="ECO:0000256" key="12">
    <source>
        <dbReference type="PIRSR" id="PIRSR006816-1"/>
    </source>
</evidence>
<dbReference type="AlphaFoldDB" id="A0A4T2GMG6"/>
<keyword evidence="5 11" id="KW-0479">Metal-binding</keyword>
<comment type="similarity">
    <text evidence="1 11">Belongs to the PyrK family.</text>
</comment>
<dbReference type="GO" id="GO:0050660">
    <property type="term" value="F:flavin adenine dinucleotide binding"/>
    <property type="evidence" value="ECO:0007669"/>
    <property type="project" value="InterPro"/>
</dbReference>
<keyword evidence="3 11" id="KW-0285">Flavoprotein</keyword>
<keyword evidence="4 11" id="KW-0001">2Fe-2S</keyword>
<dbReference type="SUPFAM" id="SSF63380">
    <property type="entry name" value="Riboflavin synthase domain-like"/>
    <property type="match status" value="1"/>
</dbReference>
<dbReference type="InterPro" id="IPR050353">
    <property type="entry name" value="PyrK_electron_transfer"/>
</dbReference>
<dbReference type="OrthoDB" id="9778346at2"/>
<dbReference type="GO" id="GO:0046872">
    <property type="term" value="F:metal ion binding"/>
    <property type="evidence" value="ECO:0007669"/>
    <property type="project" value="UniProtKB-KW"/>
</dbReference>
<dbReference type="Gene3D" id="2.10.240.10">
    <property type="entry name" value="Dihydroorotate dehydrogenase, electron transfer subunit"/>
    <property type="match status" value="1"/>
</dbReference>
<dbReference type="GO" id="GO:0051537">
    <property type="term" value="F:2 iron, 2 sulfur cluster binding"/>
    <property type="evidence" value="ECO:0007669"/>
    <property type="project" value="UniProtKB-KW"/>
</dbReference>
<dbReference type="UniPathway" id="UPA00070">
    <property type="reaction ID" value="UER00945"/>
</dbReference>
<comment type="caution">
    <text evidence="15">The sequence shown here is derived from an EMBL/GenBank/DDBJ whole genome shotgun (WGS) entry which is preliminary data.</text>
</comment>
<dbReference type="GO" id="GO:0016491">
    <property type="term" value="F:oxidoreductase activity"/>
    <property type="evidence" value="ECO:0007669"/>
    <property type="project" value="InterPro"/>
</dbReference>
<reference evidence="15 17" key="1">
    <citation type="submission" date="2019-04" db="EMBL/GenBank/DDBJ databases">
        <title>Genome analysis of Streptococcus suis strain WUSS424.</title>
        <authorList>
            <person name="Chen H."/>
            <person name="Gao X."/>
            <person name="Wu Z."/>
        </authorList>
    </citation>
    <scope>NUCLEOTIDE SEQUENCE [LARGE SCALE GENOMIC DNA]</scope>
    <source>
        <strain evidence="15 17">WUSS424</strain>
    </source>
</reference>
<evidence type="ECO:0000256" key="6">
    <source>
        <dbReference type="ARBA" id="ARBA00022827"/>
    </source>
</evidence>
<dbReference type="EMBL" id="SSXO01000002">
    <property type="protein sequence ID" value="TII00138.1"/>
    <property type="molecule type" value="Genomic_DNA"/>
</dbReference>
<sequence>MALKEDLVIVEQQEIAKGIFSLILEGDMVKSMSCGQFVHIRVPDQSMVLRRPLSISQIDTAARQCRLIYRVEGRGTDYFSKMTVGQTLDVLGPLGKGFPTDFLEKGRAVLLVGGGIGVPPLVQVAKEAAQKGCRVLSVIGFAHKDAVILEEELSTYGDVLVTTDDGSYGQEGTVAKVIDNLKEDFQAIYSCGAAGMLVYLDKTFQDHPHAYLSLEGRMACGTGACYACVVKPKQGKKHENVRVCKEGPVFETGSLSLLGGKA</sequence>
<evidence type="ECO:0000256" key="13">
    <source>
        <dbReference type="PIRSR" id="PIRSR006816-2"/>
    </source>
</evidence>
<evidence type="ECO:0000256" key="11">
    <source>
        <dbReference type="HAMAP-Rule" id="MF_01211"/>
    </source>
</evidence>
<evidence type="ECO:0000256" key="9">
    <source>
        <dbReference type="ARBA" id="ARBA00023004"/>
    </source>
</evidence>
<comment type="cofactor">
    <cofactor evidence="13">
        <name>[2Fe-2S] cluster</name>
        <dbReference type="ChEBI" id="CHEBI:190135"/>
    </cofactor>
    <text evidence="13">Binds 1 [2Fe-2S] cluster per subunit.</text>
</comment>
<evidence type="ECO:0000313" key="16">
    <source>
        <dbReference type="EMBL" id="TII00966.1"/>
    </source>
</evidence>
<evidence type="ECO:0000256" key="7">
    <source>
        <dbReference type="ARBA" id="ARBA00022975"/>
    </source>
</evidence>
<evidence type="ECO:0000313" key="15">
    <source>
        <dbReference type="EMBL" id="TII00138.1"/>
    </source>
</evidence>
<protein>
    <recommendedName>
        <fullName evidence="11">Dihydroorotate dehydrogenase B (NAD(+)), electron transfer subunit</fullName>
    </recommendedName>
    <alternativeName>
        <fullName evidence="11">Dihydroorotate oxidase B, electron transfer subunit</fullName>
    </alternativeName>
</protein>
<feature type="binding site" evidence="11 13">
    <location>
        <position position="225"/>
    </location>
    <ligand>
        <name>[2Fe-2S] cluster</name>
        <dbReference type="ChEBI" id="CHEBI:190135"/>
    </ligand>
</feature>
<dbReference type="NCBIfam" id="NF000797">
    <property type="entry name" value="PRK00054.1-2"/>
    <property type="match status" value="1"/>
</dbReference>
<feature type="domain" description="FAD-binding FR-type" evidence="14">
    <location>
        <begin position="2"/>
        <end position="100"/>
    </location>
</feature>
<keyword evidence="10 11" id="KW-0411">Iron-sulfur</keyword>
<feature type="binding site" evidence="11 13">
    <location>
        <position position="244"/>
    </location>
    <ligand>
        <name>[2Fe-2S] cluster</name>
        <dbReference type="ChEBI" id="CHEBI:190135"/>
    </ligand>
</feature>
<dbReference type="Pfam" id="PF00970">
    <property type="entry name" value="FAD_binding_6"/>
    <property type="match status" value="1"/>
</dbReference>
<dbReference type="InterPro" id="IPR001433">
    <property type="entry name" value="OxRdtase_FAD/NAD-bd"/>
</dbReference>
<comment type="pathway">
    <text evidence="11">Pyrimidine metabolism; UMP biosynthesis via de novo pathway; orotate from (S)-dihydroorotate (NAD(+) route): step 1/1.</text>
</comment>
<dbReference type="PIRSF" id="PIRSF006816">
    <property type="entry name" value="Cyc3_hyd_g"/>
    <property type="match status" value="1"/>
</dbReference>
<dbReference type="Pfam" id="PF00175">
    <property type="entry name" value="NAD_binding_1"/>
    <property type="match status" value="1"/>
</dbReference>
<feature type="binding site" evidence="11 13">
    <location>
        <position position="220"/>
    </location>
    <ligand>
        <name>[2Fe-2S] cluster</name>
        <dbReference type="ChEBI" id="CHEBI:190135"/>
    </ligand>
</feature>
<dbReference type="CDD" id="cd06218">
    <property type="entry name" value="DHOD_e_trans"/>
    <property type="match status" value="1"/>
</dbReference>
<keyword evidence="7 11" id="KW-0665">Pyrimidine biosynthesis</keyword>
<evidence type="ECO:0000256" key="5">
    <source>
        <dbReference type="ARBA" id="ARBA00022723"/>
    </source>
</evidence>
<keyword evidence="9 11" id="KW-0408">Iron</keyword>
<dbReference type="InterPro" id="IPR039261">
    <property type="entry name" value="FNR_nucleotide-bd"/>
</dbReference>
<dbReference type="HAMAP" id="MF_01211">
    <property type="entry name" value="DHODB_Fe_S_bind"/>
    <property type="match status" value="1"/>
</dbReference>
<keyword evidence="8 11" id="KW-0249">Electron transport</keyword>
<dbReference type="Pfam" id="PF10418">
    <property type="entry name" value="DHODB_Fe-S_bind"/>
    <property type="match status" value="1"/>
</dbReference>
<dbReference type="InterPro" id="IPR008333">
    <property type="entry name" value="Cbr1-like_FAD-bd_dom"/>
</dbReference>
<dbReference type="SUPFAM" id="SSF52343">
    <property type="entry name" value="Ferredoxin reductase-like, C-terminal NADP-linked domain"/>
    <property type="match status" value="1"/>
</dbReference>
<dbReference type="InterPro" id="IPR017927">
    <property type="entry name" value="FAD-bd_FR_type"/>
</dbReference>
<comment type="subunit">
    <text evidence="11">Heterotetramer of 2 PyrK and 2 PyrD type B subunits.</text>
</comment>
<dbReference type="PROSITE" id="PS51384">
    <property type="entry name" value="FAD_FR"/>
    <property type="match status" value="1"/>
</dbReference>
<comment type="function">
    <text evidence="11">Responsible for channeling the electrons from the oxidation of dihydroorotate from the FMN redox center in the PyrD type B subunit to the ultimate electron acceptor NAD(+).</text>
</comment>
<comment type="cofactor">
    <cofactor evidence="11 12">
        <name>FAD</name>
        <dbReference type="ChEBI" id="CHEBI:57692"/>
    </cofactor>
    <text evidence="11 12">Binds 1 FAD per subunit.</text>
</comment>
<evidence type="ECO:0000256" key="2">
    <source>
        <dbReference type="ARBA" id="ARBA00022448"/>
    </source>
</evidence>
<dbReference type="InterPro" id="IPR037117">
    <property type="entry name" value="Dihydroorotate_DH_ele_sf"/>
</dbReference>
<dbReference type="Gene3D" id="2.40.30.10">
    <property type="entry name" value="Translation factors"/>
    <property type="match status" value="1"/>
</dbReference>
<dbReference type="InterPro" id="IPR019480">
    <property type="entry name" value="Dihydroorotate_DH_Fe-S-bd"/>
</dbReference>
<organism evidence="15 17">
    <name type="scientific">Streptococcus suis</name>
    <dbReference type="NCBI Taxonomy" id="1307"/>
    <lineage>
        <taxon>Bacteria</taxon>
        <taxon>Bacillati</taxon>
        <taxon>Bacillota</taxon>
        <taxon>Bacilli</taxon>
        <taxon>Lactobacillales</taxon>
        <taxon>Streptococcaceae</taxon>
        <taxon>Streptococcus</taxon>
    </lineage>
</organism>
<keyword evidence="6 11" id="KW-0274">FAD</keyword>
<accession>A0A4T2GMG6</accession>
<dbReference type="GO" id="GO:0009055">
    <property type="term" value="F:electron transfer activity"/>
    <property type="evidence" value="ECO:0007669"/>
    <property type="project" value="UniProtKB-UniRule"/>
</dbReference>